<dbReference type="GO" id="GO:0005886">
    <property type="term" value="C:plasma membrane"/>
    <property type="evidence" value="ECO:0007669"/>
    <property type="project" value="UniProtKB-SubCell"/>
</dbReference>
<dbReference type="InterPro" id="IPR004869">
    <property type="entry name" value="MMPL_dom"/>
</dbReference>
<dbReference type="EMBL" id="LQPR01000084">
    <property type="protein sequence ID" value="ORW64069.1"/>
    <property type="molecule type" value="Genomic_DNA"/>
</dbReference>
<evidence type="ECO:0000259" key="8">
    <source>
        <dbReference type="Pfam" id="PF03176"/>
    </source>
</evidence>
<dbReference type="Pfam" id="PF03176">
    <property type="entry name" value="MMPL"/>
    <property type="match status" value="2"/>
</dbReference>
<evidence type="ECO:0000256" key="3">
    <source>
        <dbReference type="ARBA" id="ARBA00022475"/>
    </source>
</evidence>
<dbReference type="AlphaFoldDB" id="A0AAJ3TTX7"/>
<feature type="domain" description="Membrane transport protein MMPL" evidence="8">
    <location>
        <begin position="605"/>
        <end position="939"/>
    </location>
</feature>
<feature type="transmembrane region" description="Helical" evidence="7">
    <location>
        <begin position="328"/>
        <end position="351"/>
    </location>
</feature>
<organism evidence="9 10">
    <name type="scientific">Mycobacterium saskatchewanense</name>
    <dbReference type="NCBI Taxonomy" id="220927"/>
    <lineage>
        <taxon>Bacteria</taxon>
        <taxon>Bacillati</taxon>
        <taxon>Actinomycetota</taxon>
        <taxon>Actinomycetes</taxon>
        <taxon>Mycobacteriales</taxon>
        <taxon>Mycobacteriaceae</taxon>
        <taxon>Mycobacterium</taxon>
        <taxon>Mycobacterium simiae complex</taxon>
    </lineage>
</organism>
<evidence type="ECO:0000256" key="2">
    <source>
        <dbReference type="ARBA" id="ARBA00010157"/>
    </source>
</evidence>
<protein>
    <recommendedName>
        <fullName evidence="8">Membrane transport protein MMPL domain-containing protein</fullName>
    </recommendedName>
</protein>
<comment type="subcellular location">
    <subcellularLocation>
        <location evidence="1">Cell membrane</location>
        <topology evidence="1">Multi-pass membrane protein</topology>
    </subcellularLocation>
</comment>
<feature type="transmembrane region" description="Helical" evidence="7">
    <location>
        <begin position="768"/>
        <end position="787"/>
    </location>
</feature>
<keyword evidence="5 7" id="KW-1133">Transmembrane helix</keyword>
<evidence type="ECO:0000256" key="7">
    <source>
        <dbReference type="SAM" id="Phobius"/>
    </source>
</evidence>
<feature type="transmembrane region" description="Helical" evidence="7">
    <location>
        <begin position="197"/>
        <end position="216"/>
    </location>
</feature>
<proteinExistence type="inferred from homology"/>
<feature type="transmembrane region" description="Helical" evidence="7">
    <location>
        <begin position="865"/>
        <end position="887"/>
    </location>
</feature>
<sequence length="940" mass="102255">MLVRENRGERSKSPRVARLLRTLAIPIIVFWVLVGVATNLFVPSLEETTKANAGAMIPRDAPSSQAAILSGNAFQESKYTSVAVILLESQGRKLNDGDHRYYNELVARLVRDTRHVQSIQNLWAKPVTMSGQQSADGEVATVTIRPVGDQGDATANQSVQAIRDTVAKLPKPSGLNTYVTGPAPLAADTLHAADESMGTLTIVTIVIIIALLLIAYRSITRALIPLMGVLVILAAARGIVSLLVQHHLIGISSFAANMLVALVLGATTDYSIFFVGRYQEARQSGQDRESAYYTSVGNVSHVILGSGLAITGATLCLTLTHLDYFRTLGPPCAVSMIVAVVAALTLGPAILTVSSKVKWLALGAQRPNPAWRRLGTAIARWPGAMIAVAALVIPLCVLGLTAYKVSYNDRDFAPTSVESSVGYSVADRHFPKSHMSTDAVYVQSDHDMRNTTDMIALDRITKSIYRVPGISMVQSVTRPNGRPLEHASLPYAMGSVGTKIGENIGFLRDRIADLDALAATMGDVVDSTTRMEELTTKLGIGTHISRQSADQLLAITQDARDKLANFDDFFRPLRSYFYWERHCFDIPICWALRSINETIDNVDQMSQEFANTVKGLTVIDTVTPQLVTELHETVKNMTTMQALTLAMQSTMHALIPQLDSVIRPMVDMAQAFDNAKNDDFFFLPPDAFETPDFKANLDFFMTADGKGARIMLYHKGEAMSPEGIKQVESASAAAEEALKGTSLSSAKLYMAGAASNYRDVQDYSANDIIIMMFATFALVFVIVLLVTRAFVGSVVVLVTVMLSFAAAYGLSAFIWEDLVGIQLHWLTLPIAFIVLVAVGCDYNLLLLSRYEEEIGAGVRTGLIRAMAGSGGVVVTAAFVFAFTMLALLSSDVVNIGQSGSTICIGLILDMMIVRLFLVMPLARLLGTWFWWPRRTFVNKR</sequence>
<reference evidence="9 10" key="1">
    <citation type="submission" date="2016-01" db="EMBL/GenBank/DDBJ databases">
        <title>The new phylogeny of the genus Mycobacterium.</title>
        <authorList>
            <person name="Tarcisio F."/>
            <person name="Conor M."/>
            <person name="Antonella G."/>
            <person name="Elisabetta G."/>
            <person name="Giulia F.S."/>
            <person name="Sara T."/>
            <person name="Anna F."/>
            <person name="Clotilde B."/>
            <person name="Roberto B."/>
            <person name="Veronica D.S."/>
            <person name="Fabio R."/>
            <person name="Monica P."/>
            <person name="Olivier J."/>
            <person name="Enrico T."/>
            <person name="Nicola S."/>
        </authorList>
    </citation>
    <scope>NUCLEOTIDE SEQUENCE [LARGE SCALE GENOMIC DNA]</scope>
    <source>
        <strain evidence="9 10">DSM 44616</strain>
    </source>
</reference>
<name>A0AAJ3TTX7_9MYCO</name>
<evidence type="ECO:0000313" key="9">
    <source>
        <dbReference type="EMBL" id="ORW64069.1"/>
    </source>
</evidence>
<feature type="transmembrane region" description="Helical" evidence="7">
    <location>
        <begin position="299"/>
        <end position="322"/>
    </location>
</feature>
<dbReference type="InterPro" id="IPR050545">
    <property type="entry name" value="Mycobact_MmpL"/>
</dbReference>
<keyword evidence="3" id="KW-1003">Cell membrane</keyword>
<keyword evidence="4 7" id="KW-0812">Transmembrane</keyword>
<comment type="similarity">
    <text evidence="2">Belongs to the resistance-nodulation-cell division (RND) (TC 2.A.6) family. MmpL subfamily.</text>
</comment>
<keyword evidence="6 7" id="KW-0472">Membrane</keyword>
<accession>A0AAJ3TTX7</accession>
<feature type="transmembrane region" description="Helical" evidence="7">
    <location>
        <begin position="20"/>
        <end position="42"/>
    </location>
</feature>
<evidence type="ECO:0000256" key="4">
    <source>
        <dbReference type="ARBA" id="ARBA00022692"/>
    </source>
</evidence>
<feature type="transmembrane region" description="Helical" evidence="7">
    <location>
        <begin position="821"/>
        <end position="844"/>
    </location>
</feature>
<evidence type="ECO:0000256" key="1">
    <source>
        <dbReference type="ARBA" id="ARBA00004651"/>
    </source>
</evidence>
<feature type="transmembrane region" description="Helical" evidence="7">
    <location>
        <begin position="381"/>
        <end position="403"/>
    </location>
</feature>
<dbReference type="RefSeq" id="WP_085258470.1">
    <property type="nucleotide sequence ID" value="NZ_AP022573.1"/>
</dbReference>
<dbReference type="SUPFAM" id="SSF82866">
    <property type="entry name" value="Multidrug efflux transporter AcrB transmembrane domain"/>
    <property type="match status" value="2"/>
</dbReference>
<keyword evidence="10" id="KW-1185">Reference proteome</keyword>
<gene>
    <name evidence="9" type="ORF">AWC23_25765</name>
</gene>
<dbReference type="Proteomes" id="UP000193387">
    <property type="component" value="Unassembled WGS sequence"/>
</dbReference>
<feature type="transmembrane region" description="Helical" evidence="7">
    <location>
        <begin position="256"/>
        <end position="278"/>
    </location>
</feature>
<evidence type="ECO:0000313" key="10">
    <source>
        <dbReference type="Proteomes" id="UP000193387"/>
    </source>
</evidence>
<feature type="transmembrane region" description="Helical" evidence="7">
    <location>
        <begin position="223"/>
        <end position="244"/>
    </location>
</feature>
<comment type="caution">
    <text evidence="9">The sequence shown here is derived from an EMBL/GenBank/DDBJ whole genome shotgun (WGS) entry which is preliminary data.</text>
</comment>
<dbReference type="PANTHER" id="PTHR33406">
    <property type="entry name" value="MEMBRANE PROTEIN MJ1562-RELATED"/>
    <property type="match status" value="1"/>
</dbReference>
<feature type="domain" description="Membrane transport protein MMPL" evidence="8">
    <location>
        <begin position="56"/>
        <end position="384"/>
    </location>
</feature>
<evidence type="ECO:0000256" key="5">
    <source>
        <dbReference type="ARBA" id="ARBA00022989"/>
    </source>
</evidence>
<evidence type="ECO:0000256" key="6">
    <source>
        <dbReference type="ARBA" id="ARBA00023136"/>
    </source>
</evidence>
<feature type="transmembrane region" description="Helical" evidence="7">
    <location>
        <begin position="907"/>
        <end position="931"/>
    </location>
</feature>
<dbReference type="PANTHER" id="PTHR33406:SF6">
    <property type="entry name" value="MEMBRANE PROTEIN YDGH-RELATED"/>
    <property type="match status" value="1"/>
</dbReference>
<dbReference type="Gene3D" id="1.20.1640.10">
    <property type="entry name" value="Multidrug efflux transporter AcrB transmembrane domain"/>
    <property type="match status" value="2"/>
</dbReference>
<feature type="transmembrane region" description="Helical" evidence="7">
    <location>
        <begin position="794"/>
        <end position="815"/>
    </location>
</feature>